<dbReference type="Proteomes" id="UP000248021">
    <property type="component" value="Unassembled WGS sequence"/>
</dbReference>
<keyword evidence="5" id="KW-1185">Reference proteome</keyword>
<dbReference type="InterPro" id="IPR011711">
    <property type="entry name" value="GntR_C"/>
</dbReference>
<dbReference type="RefSeq" id="WP_110373410.1">
    <property type="nucleotide sequence ID" value="NZ_CAKNFM010000002.1"/>
</dbReference>
<dbReference type="InterPro" id="IPR008920">
    <property type="entry name" value="TF_FadR/GntR_C"/>
</dbReference>
<dbReference type="GO" id="GO:0003700">
    <property type="term" value="F:DNA-binding transcription factor activity"/>
    <property type="evidence" value="ECO:0007669"/>
    <property type="project" value="InterPro"/>
</dbReference>
<dbReference type="InterPro" id="IPR000524">
    <property type="entry name" value="Tscrpt_reg_HTH_GntR"/>
</dbReference>
<dbReference type="SMART" id="SM00895">
    <property type="entry name" value="FCD"/>
    <property type="match status" value="1"/>
</dbReference>
<dbReference type="PRINTS" id="PR00035">
    <property type="entry name" value="HTHGNTR"/>
</dbReference>
<dbReference type="SUPFAM" id="SSF46785">
    <property type="entry name" value="Winged helix' DNA-binding domain"/>
    <property type="match status" value="1"/>
</dbReference>
<dbReference type="Pfam" id="PF00392">
    <property type="entry name" value="GntR"/>
    <property type="match status" value="1"/>
</dbReference>
<evidence type="ECO:0000256" key="3">
    <source>
        <dbReference type="ARBA" id="ARBA00023163"/>
    </source>
</evidence>
<reference evidence="4 5" key="1">
    <citation type="submission" date="2018-05" db="EMBL/GenBank/DDBJ databases">
        <title>Genomic Encyclopedia of Type Strains, Phase IV (KMG-IV): sequencing the most valuable type-strain genomes for metagenomic binning, comparative biology and taxonomic classification.</title>
        <authorList>
            <person name="Goeker M."/>
        </authorList>
    </citation>
    <scope>NUCLEOTIDE SEQUENCE [LARGE SCALE GENOMIC DNA]</scope>
    <source>
        <strain evidence="4 5">DSM 6462</strain>
    </source>
</reference>
<sequence length="254" mass="27829">MSFDKIKARNTIVPQVYEQLKRAILRGTLPPGTRLVESRVAEDFGVSRTPVRDAISRLLAQGFIKEDGTAKVVADMATELHEIFGIRQVLEGYAARLAAEHASDVEIDEIDAVCHASIAAVESTSVAERAALNNIFHGAIARASHSHRLIKIIGDFYEYAITEEMLPFYGRPDSRAHVEQHLAILDALRARDGDAAQAAMTTHIQAVGVTIEEAVRRIRNNEDPAPQPSNPSEHLTAVRQAQEELAARLTPSSL</sequence>
<dbReference type="EMBL" id="QJJK01000002">
    <property type="protein sequence ID" value="PXW63254.1"/>
    <property type="molecule type" value="Genomic_DNA"/>
</dbReference>
<dbReference type="PANTHER" id="PTHR43537">
    <property type="entry name" value="TRANSCRIPTIONAL REGULATOR, GNTR FAMILY"/>
    <property type="match status" value="1"/>
</dbReference>
<accession>A0A2V3UE27</accession>
<evidence type="ECO:0000313" key="4">
    <source>
        <dbReference type="EMBL" id="PXW63254.1"/>
    </source>
</evidence>
<dbReference type="OrthoDB" id="9788098at2"/>
<protein>
    <submittedName>
        <fullName evidence="4">DNA-binding GntR family transcriptional regulator</fullName>
    </submittedName>
</protein>
<dbReference type="InterPro" id="IPR036388">
    <property type="entry name" value="WH-like_DNA-bd_sf"/>
</dbReference>
<dbReference type="PROSITE" id="PS50949">
    <property type="entry name" value="HTH_GNTR"/>
    <property type="match status" value="1"/>
</dbReference>
<keyword evidence="3" id="KW-0804">Transcription</keyword>
<dbReference type="Gene3D" id="1.10.10.10">
    <property type="entry name" value="Winged helix-like DNA-binding domain superfamily/Winged helix DNA-binding domain"/>
    <property type="match status" value="1"/>
</dbReference>
<keyword evidence="2 4" id="KW-0238">DNA-binding</keyword>
<organism evidence="4 5">
    <name type="scientific">Chelatococcus asaccharovorans</name>
    <dbReference type="NCBI Taxonomy" id="28210"/>
    <lineage>
        <taxon>Bacteria</taxon>
        <taxon>Pseudomonadati</taxon>
        <taxon>Pseudomonadota</taxon>
        <taxon>Alphaproteobacteria</taxon>
        <taxon>Hyphomicrobiales</taxon>
        <taxon>Chelatococcaceae</taxon>
        <taxon>Chelatococcus</taxon>
    </lineage>
</organism>
<dbReference type="Pfam" id="PF07729">
    <property type="entry name" value="FCD"/>
    <property type="match status" value="1"/>
</dbReference>
<evidence type="ECO:0000256" key="2">
    <source>
        <dbReference type="ARBA" id="ARBA00023125"/>
    </source>
</evidence>
<gene>
    <name evidence="4" type="ORF">C7450_102169</name>
</gene>
<dbReference type="AlphaFoldDB" id="A0A2V3UE27"/>
<dbReference type="CDD" id="cd07377">
    <property type="entry name" value="WHTH_GntR"/>
    <property type="match status" value="1"/>
</dbReference>
<proteinExistence type="predicted"/>
<evidence type="ECO:0000256" key="1">
    <source>
        <dbReference type="ARBA" id="ARBA00023015"/>
    </source>
</evidence>
<name>A0A2V3UE27_9HYPH</name>
<dbReference type="Gene3D" id="1.20.120.530">
    <property type="entry name" value="GntR ligand-binding domain-like"/>
    <property type="match status" value="1"/>
</dbReference>
<dbReference type="GO" id="GO:0003677">
    <property type="term" value="F:DNA binding"/>
    <property type="evidence" value="ECO:0007669"/>
    <property type="project" value="UniProtKB-KW"/>
</dbReference>
<evidence type="ECO:0000313" key="5">
    <source>
        <dbReference type="Proteomes" id="UP000248021"/>
    </source>
</evidence>
<comment type="caution">
    <text evidence="4">The sequence shown here is derived from an EMBL/GenBank/DDBJ whole genome shotgun (WGS) entry which is preliminary data.</text>
</comment>
<dbReference type="SUPFAM" id="SSF48008">
    <property type="entry name" value="GntR ligand-binding domain-like"/>
    <property type="match status" value="1"/>
</dbReference>
<keyword evidence="1" id="KW-0805">Transcription regulation</keyword>
<dbReference type="PANTHER" id="PTHR43537:SF49">
    <property type="entry name" value="TRANSCRIPTIONAL REGULATORY PROTEIN"/>
    <property type="match status" value="1"/>
</dbReference>
<dbReference type="InterPro" id="IPR036390">
    <property type="entry name" value="WH_DNA-bd_sf"/>
</dbReference>
<dbReference type="SMART" id="SM00345">
    <property type="entry name" value="HTH_GNTR"/>
    <property type="match status" value="1"/>
</dbReference>